<dbReference type="Gene3D" id="3.30.559.10">
    <property type="entry name" value="Chloramphenicol acetyltransferase-like domain"/>
    <property type="match status" value="1"/>
</dbReference>
<organism evidence="14 15">
    <name type="scientific">Salinisphaera japonica YTM-1</name>
    <dbReference type="NCBI Taxonomy" id="1209778"/>
    <lineage>
        <taxon>Bacteria</taxon>
        <taxon>Pseudomonadati</taxon>
        <taxon>Pseudomonadota</taxon>
        <taxon>Gammaproteobacteria</taxon>
        <taxon>Salinisphaerales</taxon>
        <taxon>Salinisphaeraceae</taxon>
        <taxon>Salinisphaera</taxon>
    </lineage>
</organism>
<dbReference type="GO" id="GO:0005886">
    <property type="term" value="C:plasma membrane"/>
    <property type="evidence" value="ECO:0007669"/>
    <property type="project" value="TreeGrafter"/>
</dbReference>
<dbReference type="GO" id="GO:0019432">
    <property type="term" value="P:triglyceride biosynthetic process"/>
    <property type="evidence" value="ECO:0007669"/>
    <property type="project" value="UniProtKB-UniPathway"/>
</dbReference>
<evidence type="ECO:0000256" key="1">
    <source>
        <dbReference type="ARBA" id="ARBA00004771"/>
    </source>
</evidence>
<dbReference type="Pfam" id="PF06974">
    <property type="entry name" value="WS_DGAT_C"/>
    <property type="match status" value="1"/>
</dbReference>
<evidence type="ECO:0000259" key="13">
    <source>
        <dbReference type="Pfam" id="PF06974"/>
    </source>
</evidence>
<gene>
    <name evidence="14" type="ORF">SAJA_12190</name>
</gene>
<evidence type="ECO:0000256" key="4">
    <source>
        <dbReference type="ARBA" id="ARBA00013244"/>
    </source>
</evidence>
<evidence type="ECO:0000259" key="12">
    <source>
        <dbReference type="Pfam" id="PF03007"/>
    </source>
</evidence>
<evidence type="ECO:0000256" key="8">
    <source>
        <dbReference type="ARBA" id="ARBA00023098"/>
    </source>
</evidence>
<feature type="domain" description="O-acyltransferase WSD1 C-terminal" evidence="13">
    <location>
        <begin position="319"/>
        <end position="464"/>
    </location>
</feature>
<keyword evidence="15" id="KW-1185">Reference proteome</keyword>
<feature type="domain" description="O-acyltransferase WSD1-like N-terminal" evidence="12">
    <location>
        <begin position="7"/>
        <end position="275"/>
    </location>
</feature>
<comment type="pathway">
    <text evidence="1">Glycerolipid metabolism; triacylglycerol biosynthesis.</text>
</comment>
<dbReference type="Gene3D" id="3.30.559.30">
    <property type="entry name" value="Nonribosomal peptide synthetase, condensation domain"/>
    <property type="match status" value="1"/>
</dbReference>
<feature type="compositionally biased region" description="Basic residues" evidence="11">
    <location>
        <begin position="485"/>
        <end position="494"/>
    </location>
</feature>
<sequence>MMQTKRLNLVDTAWLNVDTPNAPMQVGGLLTFQLPDDAPADFCATLFERWRTHAAAERPWNQRLRGGRWRNVAPEWELLEEIDIEYHFRHSALPAPGGELELGTLTSRLHSNPIDLTRPPWECHLIEGLAGNRFALYLKIHHSLLDGVAGMRLLARALAQDPAERGRPPFWAIAPRKSSRPATPDTQRPGLYRALAEIVGEASEQVSSLSGFAGIVRDMLRSARSGAGSMGLPFAAPSSVLNGRITAPRRYATQLYSLAEFKALAENAGVTINDIILTVCGTALQRYLHEIGELPSRDLTAGIPVSVRPADEPDDEDLGNAITFIIANLATTENDTATRLARIAESTRAAKTSLERLSGSAITQYTVALMAPYILSLVSGMAGRTRPVFNVTVSNLPGPKEALFVEGARMEAFFPTSLVTHGQALNITIHGYADTLGFGFIGCRDSLPSLQHIAVYAGEAVDELRQLYGPKVSKKRSARAGATTAKKRTSKTRSTKAAAPKRGTEKDD</sequence>
<evidence type="ECO:0000256" key="3">
    <source>
        <dbReference type="ARBA" id="ARBA00009587"/>
    </source>
</evidence>
<dbReference type="InterPro" id="IPR045034">
    <property type="entry name" value="O-acyltransferase_WSD1-like"/>
</dbReference>
<evidence type="ECO:0000256" key="10">
    <source>
        <dbReference type="ARBA" id="ARBA00048109"/>
    </source>
</evidence>
<dbReference type="InParanoid" id="A0A423PJU9"/>
<evidence type="ECO:0000256" key="6">
    <source>
        <dbReference type="ARBA" id="ARBA00022679"/>
    </source>
</evidence>
<dbReference type="InterPro" id="IPR004255">
    <property type="entry name" value="O-acyltransferase_WSD1_N"/>
</dbReference>
<evidence type="ECO:0000256" key="5">
    <source>
        <dbReference type="ARBA" id="ARBA00022516"/>
    </source>
</evidence>
<keyword evidence="8" id="KW-0443">Lipid metabolism</keyword>
<dbReference type="GO" id="GO:0051701">
    <property type="term" value="P:biological process involved in interaction with host"/>
    <property type="evidence" value="ECO:0007669"/>
    <property type="project" value="TreeGrafter"/>
</dbReference>
<comment type="pathway">
    <text evidence="2">Lipid metabolism.</text>
</comment>
<reference evidence="14 15" key="1">
    <citation type="submission" date="2013-10" db="EMBL/GenBank/DDBJ databases">
        <title>Salinisphaera japonica YTM-1 Genome Sequencing.</title>
        <authorList>
            <person name="Lai Q."/>
            <person name="Li C."/>
            <person name="Shao Z."/>
        </authorList>
    </citation>
    <scope>NUCLEOTIDE SEQUENCE [LARGE SCALE GENOMIC DNA]</scope>
    <source>
        <strain evidence="14 15">YTM-1</strain>
    </source>
</reference>
<dbReference type="EMBL" id="AYKG01000043">
    <property type="protein sequence ID" value="ROO25841.1"/>
    <property type="molecule type" value="Genomic_DNA"/>
</dbReference>
<dbReference type="GO" id="GO:0071731">
    <property type="term" value="P:response to nitric oxide"/>
    <property type="evidence" value="ECO:0007669"/>
    <property type="project" value="TreeGrafter"/>
</dbReference>
<dbReference type="SUPFAM" id="SSF52777">
    <property type="entry name" value="CoA-dependent acyltransferases"/>
    <property type="match status" value="2"/>
</dbReference>
<dbReference type="UniPathway" id="UPA00282"/>
<keyword evidence="6 14" id="KW-0808">Transferase</keyword>
<keyword evidence="5" id="KW-0444">Lipid biosynthesis</keyword>
<accession>A0A423PJU9</accession>
<evidence type="ECO:0000313" key="15">
    <source>
        <dbReference type="Proteomes" id="UP000285310"/>
    </source>
</evidence>
<dbReference type="GO" id="GO:0004144">
    <property type="term" value="F:diacylglycerol O-acyltransferase activity"/>
    <property type="evidence" value="ECO:0007669"/>
    <property type="project" value="UniProtKB-EC"/>
</dbReference>
<dbReference type="InterPro" id="IPR014292">
    <property type="entry name" value="Acyl_transf_WS/DGAT"/>
</dbReference>
<dbReference type="PANTHER" id="PTHR31650">
    <property type="entry name" value="O-ACYLTRANSFERASE (WSD1-LIKE) FAMILY PROTEIN"/>
    <property type="match status" value="1"/>
</dbReference>
<dbReference type="InterPro" id="IPR009721">
    <property type="entry name" value="O-acyltransferase_WSD1_C"/>
</dbReference>
<dbReference type="PANTHER" id="PTHR31650:SF1">
    <property type="entry name" value="WAX ESTER SYNTHASE_DIACYLGLYCEROL ACYLTRANSFERASE 4-RELATED"/>
    <property type="match status" value="1"/>
</dbReference>
<evidence type="ECO:0000256" key="11">
    <source>
        <dbReference type="SAM" id="MobiDB-lite"/>
    </source>
</evidence>
<feature type="region of interest" description="Disordered" evidence="11">
    <location>
        <begin position="471"/>
        <end position="508"/>
    </location>
</feature>
<name>A0A423PJU9_9GAMM</name>
<keyword evidence="7" id="KW-0319">Glycerol metabolism</keyword>
<dbReference type="InterPro" id="IPR023213">
    <property type="entry name" value="CAT-like_dom_sf"/>
</dbReference>
<dbReference type="NCBIfam" id="TIGR02946">
    <property type="entry name" value="acyl_WS_DGAT"/>
    <property type="match status" value="1"/>
</dbReference>
<dbReference type="GO" id="GO:0006071">
    <property type="term" value="P:glycerol metabolic process"/>
    <property type="evidence" value="ECO:0007669"/>
    <property type="project" value="UniProtKB-KW"/>
</dbReference>
<dbReference type="Proteomes" id="UP000285310">
    <property type="component" value="Unassembled WGS sequence"/>
</dbReference>
<dbReference type="EC" id="2.3.1.20" evidence="4"/>
<comment type="caution">
    <text evidence="14">The sequence shown here is derived from an EMBL/GenBank/DDBJ whole genome shotgun (WGS) entry which is preliminary data.</text>
</comment>
<dbReference type="AlphaFoldDB" id="A0A423PJU9"/>
<keyword evidence="9 14" id="KW-0012">Acyltransferase</keyword>
<dbReference type="GO" id="GO:0001666">
    <property type="term" value="P:response to hypoxia"/>
    <property type="evidence" value="ECO:0007669"/>
    <property type="project" value="TreeGrafter"/>
</dbReference>
<comment type="similarity">
    <text evidence="3">Belongs to the long-chain O-acyltransferase family.</text>
</comment>
<evidence type="ECO:0000256" key="7">
    <source>
        <dbReference type="ARBA" id="ARBA00022798"/>
    </source>
</evidence>
<comment type="catalytic activity">
    <reaction evidence="10">
        <text>an acyl-CoA + a 1,2-diacyl-sn-glycerol = a triacyl-sn-glycerol + CoA</text>
        <dbReference type="Rhea" id="RHEA:10868"/>
        <dbReference type="ChEBI" id="CHEBI:17815"/>
        <dbReference type="ChEBI" id="CHEBI:57287"/>
        <dbReference type="ChEBI" id="CHEBI:58342"/>
        <dbReference type="ChEBI" id="CHEBI:64615"/>
        <dbReference type="EC" id="2.3.1.20"/>
    </reaction>
</comment>
<dbReference type="Pfam" id="PF03007">
    <property type="entry name" value="WS_DGAT_cat"/>
    <property type="match status" value="1"/>
</dbReference>
<protein>
    <recommendedName>
        <fullName evidence="4">diacylglycerol O-acyltransferase</fullName>
        <ecNumber evidence="4">2.3.1.20</ecNumber>
    </recommendedName>
</protein>
<evidence type="ECO:0000313" key="14">
    <source>
        <dbReference type="EMBL" id="ROO25841.1"/>
    </source>
</evidence>
<proteinExistence type="inferred from homology"/>
<evidence type="ECO:0000256" key="9">
    <source>
        <dbReference type="ARBA" id="ARBA00023315"/>
    </source>
</evidence>
<evidence type="ECO:0000256" key="2">
    <source>
        <dbReference type="ARBA" id="ARBA00005189"/>
    </source>
</evidence>